<feature type="domain" description="MULE transposase" evidence="2">
    <location>
        <begin position="320"/>
        <end position="393"/>
    </location>
</feature>
<name>A0ABM0Y8M7_CAMSA</name>
<gene>
    <name evidence="4" type="primary">LOC104774311</name>
</gene>
<dbReference type="Pfam" id="PF10551">
    <property type="entry name" value="MULE"/>
    <property type="match status" value="1"/>
</dbReference>
<proteinExistence type="predicted"/>
<feature type="region of interest" description="Disordered" evidence="1">
    <location>
        <begin position="20"/>
        <end position="112"/>
    </location>
</feature>
<accession>A0ABM0Y8M7</accession>
<protein>
    <submittedName>
        <fullName evidence="4">Uncharacterized protein LOC104774311</fullName>
    </submittedName>
</protein>
<organism evidence="3 4">
    <name type="scientific">Camelina sativa</name>
    <name type="common">False flax</name>
    <name type="synonym">Myagrum sativum</name>
    <dbReference type="NCBI Taxonomy" id="90675"/>
    <lineage>
        <taxon>Eukaryota</taxon>
        <taxon>Viridiplantae</taxon>
        <taxon>Streptophyta</taxon>
        <taxon>Embryophyta</taxon>
        <taxon>Tracheophyta</taxon>
        <taxon>Spermatophyta</taxon>
        <taxon>Magnoliopsida</taxon>
        <taxon>eudicotyledons</taxon>
        <taxon>Gunneridae</taxon>
        <taxon>Pentapetalae</taxon>
        <taxon>rosids</taxon>
        <taxon>malvids</taxon>
        <taxon>Brassicales</taxon>
        <taxon>Brassicaceae</taxon>
        <taxon>Camelineae</taxon>
        <taxon>Camelina</taxon>
    </lineage>
</organism>
<feature type="compositionally biased region" description="Acidic residues" evidence="1">
    <location>
        <begin position="87"/>
        <end position="96"/>
    </location>
</feature>
<dbReference type="PANTHER" id="PTHR31973">
    <property type="entry name" value="POLYPROTEIN, PUTATIVE-RELATED"/>
    <property type="match status" value="1"/>
</dbReference>
<dbReference type="InterPro" id="IPR018289">
    <property type="entry name" value="MULE_transposase_dom"/>
</dbReference>
<sequence length="394" mass="45587">MQSAGRWMRELDVYVEKPVSYSLIGNDEEIPDENLSDGEGDPEYEPEGETDDEANDDEDGLSENPESDEEDEVGEADIEVFNHDSYEEQIPDEDEVYPATDDSSGDEEEQAERLVKRNLPDGVFSLRQVFATGQDFKDNVIRYVLKTRRNVVFDRWERIALGARCKGKGCGWQIYCSIEKPIQKWMVKTYYDEHTCHPVGRCEIIRSPVVADLFLEDIRRDPEMSAPEIKDEMKRRYNIIITPSQSQSARRRAFSKLQDECNAQFSRLRDYQYQLTKTMPGSTVEINTRTRDDGLDEFYQIYICFEPLRTSWKKNCRPIIGLDGTFLKHNIQGTLLTAVGRDPNNQIYPIAWAVVSGENHDNWEWFIHKLKVDLDLGDGENITMISDMHTSIIH</sequence>
<dbReference type="GeneID" id="104774311"/>
<reference evidence="4" key="2">
    <citation type="submission" date="2025-08" db="UniProtKB">
        <authorList>
            <consortium name="RefSeq"/>
        </authorList>
    </citation>
    <scope>IDENTIFICATION</scope>
    <source>
        <tissue evidence="4">Leaf</tissue>
    </source>
</reference>
<evidence type="ECO:0000259" key="2">
    <source>
        <dbReference type="Pfam" id="PF10551"/>
    </source>
</evidence>
<dbReference type="RefSeq" id="XP_010497245.1">
    <property type="nucleotide sequence ID" value="XM_010498943.1"/>
</dbReference>
<evidence type="ECO:0000313" key="4">
    <source>
        <dbReference type="RefSeq" id="XP_010497245.1"/>
    </source>
</evidence>
<reference evidence="3" key="1">
    <citation type="journal article" date="2014" name="Nat. Commun.">
        <title>The emerging biofuel crop Camelina sativa retains a highly undifferentiated hexaploid genome structure.</title>
        <authorList>
            <person name="Kagale S."/>
            <person name="Koh C."/>
            <person name="Nixon J."/>
            <person name="Bollina V."/>
            <person name="Clarke W.E."/>
            <person name="Tuteja R."/>
            <person name="Spillane C."/>
            <person name="Robinson S.J."/>
            <person name="Links M.G."/>
            <person name="Clarke C."/>
            <person name="Higgins E.E."/>
            <person name="Huebert T."/>
            <person name="Sharpe A.G."/>
            <person name="Parkin I.A."/>
        </authorList>
    </citation>
    <scope>NUCLEOTIDE SEQUENCE [LARGE SCALE GENOMIC DNA]</scope>
    <source>
        <strain evidence="3">cv. DH55</strain>
    </source>
</reference>
<dbReference type="PANTHER" id="PTHR31973:SF187">
    <property type="entry name" value="MUTATOR TRANSPOSASE MUDRA PROTEIN"/>
    <property type="match status" value="1"/>
</dbReference>
<evidence type="ECO:0000313" key="3">
    <source>
        <dbReference type="Proteomes" id="UP000694864"/>
    </source>
</evidence>
<evidence type="ECO:0000256" key="1">
    <source>
        <dbReference type="SAM" id="MobiDB-lite"/>
    </source>
</evidence>
<feature type="non-terminal residue" evidence="4">
    <location>
        <position position="394"/>
    </location>
</feature>
<keyword evidence="3" id="KW-1185">Reference proteome</keyword>
<dbReference type="Proteomes" id="UP000694864">
    <property type="component" value="Unplaced"/>
</dbReference>
<feature type="compositionally biased region" description="Acidic residues" evidence="1">
    <location>
        <begin position="26"/>
        <end position="78"/>
    </location>
</feature>